<dbReference type="Proteomes" id="UP000028933">
    <property type="component" value="Chromosome"/>
</dbReference>
<evidence type="ECO:0000313" key="3">
    <source>
        <dbReference type="EMBL" id="AIL44489.1"/>
    </source>
</evidence>
<dbReference type="GO" id="GO:0016787">
    <property type="term" value="F:hydrolase activity"/>
    <property type="evidence" value="ECO:0007669"/>
    <property type="project" value="InterPro"/>
</dbReference>
<gene>
    <name evidence="3" type="ORF">BD94_0714</name>
</gene>
<evidence type="ECO:0000259" key="2">
    <source>
        <dbReference type="Pfam" id="PF02230"/>
    </source>
</evidence>
<dbReference type="EMBL" id="CP007547">
    <property type="protein sequence ID" value="AIL44489.1"/>
    <property type="molecule type" value="Genomic_DNA"/>
</dbReference>
<dbReference type="AlphaFoldDB" id="A0A077EEA6"/>
<sequence>MNKYIKHAYYQINKKIFFLCIFTSIHIWGQTHLYNNTKVDSLTFINTRKALNNLSTGNYKKMVFSYKDKELPYRFLQPQNVDGKKKYPLIITFHNSTRIGHDNENQLEPLARIWLRDEIYSRYNCFVIAPQFGERSSNYSENNEGILTSKPSENVLALPELIKKITTEYPEIDKNRIYLVGYSMGASTAQDLLNIAPETFAAIVSIAGVPNFSNLNTIRNKKIWLIHGGEDNENPYAGSEVLYKKLKGNKNLLFTTYTYLNHNNITIPFLLNDEIPKWLFGKRK</sequence>
<keyword evidence="1" id="KW-0732">Signal</keyword>
<dbReference type="HOGENOM" id="CLU_064094_0_0_10"/>
<dbReference type="eggNOG" id="COG4099">
    <property type="taxonomic scope" value="Bacteria"/>
</dbReference>
<accession>A0A077EEA6</accession>
<dbReference type="PANTHER" id="PTHR43037:SF1">
    <property type="entry name" value="BLL1128 PROTEIN"/>
    <property type="match status" value="1"/>
</dbReference>
<reference evidence="3" key="1">
    <citation type="journal article" date="2013" name="Lancet">
        <title>First case of E anophelis outbreak in an intensive-care unit.</title>
        <authorList>
            <person name="Teo J."/>
            <person name="Tan S.Y."/>
            <person name="Tay M."/>
            <person name="Ding Y."/>
            <person name="Kjelleberg S."/>
            <person name="Givskov M."/>
            <person name="Lin R.T."/>
            <person name="Yang L."/>
        </authorList>
    </citation>
    <scope>NUCLEOTIDE SEQUENCE [LARGE SCALE GENOMIC DNA]</scope>
    <source>
        <strain evidence="3">NUHP1</strain>
    </source>
</reference>
<dbReference type="RefSeq" id="WP_021348855.1">
    <property type="nucleotide sequence ID" value="NZ_CP007547.1"/>
</dbReference>
<feature type="domain" description="Phospholipase/carboxylesterase/thioesterase" evidence="2">
    <location>
        <begin position="155"/>
        <end position="263"/>
    </location>
</feature>
<proteinExistence type="predicted"/>
<protein>
    <recommendedName>
        <fullName evidence="2">Phospholipase/carboxylesterase/thioesterase domain-containing protein</fullName>
    </recommendedName>
</protein>
<name>A0A077EEA6_9FLAO</name>
<dbReference type="STRING" id="1338011.BD94_0714"/>
<dbReference type="InterPro" id="IPR050955">
    <property type="entry name" value="Plant_Biomass_Hydrol_Est"/>
</dbReference>
<evidence type="ECO:0000313" key="4">
    <source>
        <dbReference type="Proteomes" id="UP000028933"/>
    </source>
</evidence>
<dbReference type="PANTHER" id="PTHR43037">
    <property type="entry name" value="UNNAMED PRODUCT-RELATED"/>
    <property type="match status" value="1"/>
</dbReference>
<reference evidence="3" key="2">
    <citation type="journal article" date="2015" name="Genome Biol. Evol.">
        <title>Complete Genome Sequence and Transcriptomic Analysis of the Novel Pathogen Elizabethkingia anophelis in Response to Oxidative Stress.</title>
        <authorList>
            <person name="Li Y."/>
            <person name="Liu Y."/>
            <person name="Chew S.C."/>
            <person name="Tay M."/>
            <person name="Salido M.M."/>
            <person name="Teo J."/>
            <person name="Lauro F.M."/>
            <person name="Givskov M."/>
            <person name="Yang L."/>
        </authorList>
    </citation>
    <scope>NUCLEOTIDE SEQUENCE</scope>
    <source>
        <strain evidence="3">NUHP1</strain>
    </source>
</reference>
<evidence type="ECO:0000256" key="1">
    <source>
        <dbReference type="ARBA" id="ARBA00022729"/>
    </source>
</evidence>
<dbReference type="InterPro" id="IPR029058">
    <property type="entry name" value="AB_hydrolase_fold"/>
</dbReference>
<dbReference type="Gene3D" id="3.40.50.1820">
    <property type="entry name" value="alpha/beta hydrolase"/>
    <property type="match status" value="1"/>
</dbReference>
<organism evidence="3 4">
    <name type="scientific">Elizabethkingia anophelis NUHP1</name>
    <dbReference type="NCBI Taxonomy" id="1338011"/>
    <lineage>
        <taxon>Bacteria</taxon>
        <taxon>Pseudomonadati</taxon>
        <taxon>Bacteroidota</taxon>
        <taxon>Flavobacteriia</taxon>
        <taxon>Flavobacteriales</taxon>
        <taxon>Weeksellaceae</taxon>
        <taxon>Elizabethkingia</taxon>
    </lineage>
</organism>
<dbReference type="KEGG" id="eao:BD94_0714"/>
<dbReference type="InterPro" id="IPR003140">
    <property type="entry name" value="PLipase/COase/thioEstase"/>
</dbReference>
<dbReference type="Pfam" id="PF02230">
    <property type="entry name" value="Abhydrolase_2"/>
    <property type="match status" value="1"/>
</dbReference>
<dbReference type="SUPFAM" id="SSF53474">
    <property type="entry name" value="alpha/beta-Hydrolases"/>
    <property type="match status" value="1"/>
</dbReference>